<dbReference type="SUPFAM" id="SSF53756">
    <property type="entry name" value="UDP-Glycosyltransferase/glycogen phosphorylase"/>
    <property type="match status" value="1"/>
</dbReference>
<dbReference type="InterPro" id="IPR028098">
    <property type="entry name" value="Glyco_trans_4-like_N"/>
</dbReference>
<dbReference type="OrthoDB" id="9806653at2"/>
<dbReference type="PANTHER" id="PTHR45947">
    <property type="entry name" value="SULFOQUINOVOSYL TRANSFERASE SQD2"/>
    <property type="match status" value="1"/>
</dbReference>
<evidence type="ECO:0000313" key="4">
    <source>
        <dbReference type="Proteomes" id="UP000183658"/>
    </source>
</evidence>
<proteinExistence type="predicted"/>
<feature type="domain" description="Glycosyl transferase family 1" evidence="1">
    <location>
        <begin position="198"/>
        <end position="336"/>
    </location>
</feature>
<accession>A0A1H9CQG5</accession>
<protein>
    <submittedName>
        <fullName evidence="3">Uncharacterized protein</fullName>
    </submittedName>
</protein>
<feature type="domain" description="Glycosyltransferase subfamily 4-like N-terminal" evidence="2">
    <location>
        <begin position="12"/>
        <end position="183"/>
    </location>
</feature>
<sequence length="358" mass="40684">MKVVHVIEALGGGVYTYFKDLSTFFGDEQHNKSIQTTIIYSGNRKEINPENIKKDLSNGVKLIEINMVREFLPIQDLKSTFKLWKELKKINPDIIHLHSSKAGVLGRIAHFFLFKKKKIFYTPHGYSFLRTDISAFNKKLYRLIESSFQSVFGGATVACGDTEYAIAKTIGKSHLVRNGIDLKEVRKYSSKNKNDILTIGIVARITYARNPALFNDIALRNPSINFVWIGDGELQPLLTAANIRITGWFLNREEALTALNAIDIYIQTSLWEGLPIAVLEAMAMQKPVLATNIIGNKDVVIHNETGFLFDDITELDTYIAILKDEEVRNRFGKKGLERCQHLFDSTKNFTQLMALYEQ</sequence>
<dbReference type="InterPro" id="IPR050194">
    <property type="entry name" value="Glycosyltransferase_grp1"/>
</dbReference>
<evidence type="ECO:0000259" key="2">
    <source>
        <dbReference type="Pfam" id="PF13439"/>
    </source>
</evidence>
<evidence type="ECO:0000313" key="3">
    <source>
        <dbReference type="EMBL" id="SEQ02848.1"/>
    </source>
</evidence>
<gene>
    <name evidence="3" type="ORF">SAMN05444355_101228</name>
</gene>
<evidence type="ECO:0000259" key="1">
    <source>
        <dbReference type="Pfam" id="PF00534"/>
    </source>
</evidence>
<dbReference type="RefSeq" id="WP_074720367.1">
    <property type="nucleotide sequence ID" value="NZ_CBCRVS010000002.1"/>
</dbReference>
<dbReference type="GO" id="GO:0016757">
    <property type="term" value="F:glycosyltransferase activity"/>
    <property type="evidence" value="ECO:0007669"/>
    <property type="project" value="InterPro"/>
</dbReference>
<dbReference type="EMBL" id="FOFZ01000001">
    <property type="protein sequence ID" value="SEQ02848.1"/>
    <property type="molecule type" value="Genomic_DNA"/>
</dbReference>
<reference evidence="4" key="1">
    <citation type="submission" date="2016-10" db="EMBL/GenBank/DDBJ databases">
        <authorList>
            <person name="Varghese N."/>
            <person name="Submissions S."/>
        </authorList>
    </citation>
    <scope>NUCLEOTIDE SEQUENCE [LARGE SCALE GENOMIC DNA]</scope>
    <source>
        <strain evidence="4">DSM 15719</strain>
    </source>
</reference>
<dbReference type="PANTHER" id="PTHR45947:SF3">
    <property type="entry name" value="SULFOQUINOVOSYL TRANSFERASE SQD2"/>
    <property type="match status" value="1"/>
</dbReference>
<dbReference type="AlphaFoldDB" id="A0A1H9CQG5"/>
<keyword evidence="4" id="KW-1185">Reference proteome</keyword>
<dbReference type="InterPro" id="IPR001296">
    <property type="entry name" value="Glyco_trans_1"/>
</dbReference>
<name>A0A1H9CQG5_FLAFI</name>
<dbReference type="Pfam" id="PF13439">
    <property type="entry name" value="Glyco_transf_4"/>
    <property type="match status" value="1"/>
</dbReference>
<dbReference type="Pfam" id="PF00534">
    <property type="entry name" value="Glycos_transf_1"/>
    <property type="match status" value="1"/>
</dbReference>
<dbReference type="Proteomes" id="UP000183658">
    <property type="component" value="Unassembled WGS sequence"/>
</dbReference>
<dbReference type="Gene3D" id="3.40.50.2000">
    <property type="entry name" value="Glycogen Phosphorylase B"/>
    <property type="match status" value="2"/>
</dbReference>
<organism evidence="3 4">
    <name type="scientific">Flavobacterium frigoris</name>
    <dbReference type="NCBI Taxonomy" id="229204"/>
    <lineage>
        <taxon>Bacteria</taxon>
        <taxon>Pseudomonadati</taxon>
        <taxon>Bacteroidota</taxon>
        <taxon>Flavobacteriia</taxon>
        <taxon>Flavobacteriales</taxon>
        <taxon>Flavobacteriaceae</taxon>
        <taxon>Flavobacterium</taxon>
    </lineage>
</organism>